<name>A0A182W6L2_9DIPT</name>
<dbReference type="EnsemblMetazoa" id="AMIN005977-RA">
    <property type="protein sequence ID" value="AMIN005977-PA"/>
    <property type="gene ID" value="AMIN005977"/>
</dbReference>
<organism evidence="10 11">
    <name type="scientific">Anopheles minimus</name>
    <dbReference type="NCBI Taxonomy" id="112268"/>
    <lineage>
        <taxon>Eukaryota</taxon>
        <taxon>Metazoa</taxon>
        <taxon>Ecdysozoa</taxon>
        <taxon>Arthropoda</taxon>
        <taxon>Hexapoda</taxon>
        <taxon>Insecta</taxon>
        <taxon>Pterygota</taxon>
        <taxon>Neoptera</taxon>
        <taxon>Endopterygota</taxon>
        <taxon>Diptera</taxon>
        <taxon>Nematocera</taxon>
        <taxon>Culicoidea</taxon>
        <taxon>Culicidae</taxon>
        <taxon>Anophelinae</taxon>
        <taxon>Anopheles</taxon>
    </lineage>
</organism>
<keyword evidence="4" id="KW-0539">Nucleus</keyword>
<dbReference type="SUPFAM" id="SSF88723">
    <property type="entry name" value="PIN domain-like"/>
    <property type="match status" value="1"/>
</dbReference>
<feature type="compositionally biased region" description="Basic and acidic residues" evidence="8">
    <location>
        <begin position="245"/>
        <end position="262"/>
    </location>
</feature>
<accession>A0A182W6L2</accession>
<comment type="function">
    <text evidence="5">Involved in rRNA-processing and ribosome biogenesis.</text>
</comment>
<keyword evidence="3" id="KW-0698">rRNA processing</keyword>
<dbReference type="GO" id="GO:0032040">
    <property type="term" value="C:small-subunit processome"/>
    <property type="evidence" value="ECO:0007669"/>
    <property type="project" value="InterPro"/>
</dbReference>
<feature type="compositionally biased region" description="Basic and acidic residues" evidence="8">
    <location>
        <begin position="212"/>
        <end position="222"/>
    </location>
</feature>
<evidence type="ECO:0000256" key="4">
    <source>
        <dbReference type="ARBA" id="ARBA00023242"/>
    </source>
</evidence>
<dbReference type="Gene3D" id="3.40.50.1010">
    <property type="entry name" value="5'-nuclease"/>
    <property type="match status" value="1"/>
</dbReference>
<dbReference type="CDD" id="cd09866">
    <property type="entry name" value="PIN_Fcf1-Utp23-H"/>
    <property type="match status" value="1"/>
</dbReference>
<protein>
    <recommendedName>
        <fullName evidence="7">rRNA-processing protein UTP23 homolog</fullName>
    </recommendedName>
</protein>
<dbReference type="PANTHER" id="PTHR12416">
    <property type="entry name" value="RRNA-PROCESSING PROTEIN UTP23 HOMOLOG"/>
    <property type="match status" value="1"/>
</dbReference>
<dbReference type="InterPro" id="IPR029060">
    <property type="entry name" value="PIN-like_dom_sf"/>
</dbReference>
<feature type="compositionally biased region" description="Basic residues" evidence="8">
    <location>
        <begin position="232"/>
        <end position="244"/>
    </location>
</feature>
<comment type="subcellular location">
    <subcellularLocation>
        <location evidence="1">Nucleus</location>
        <location evidence="1">Nucleolus</location>
    </subcellularLocation>
</comment>
<dbReference type="GO" id="GO:0006364">
    <property type="term" value="P:rRNA processing"/>
    <property type="evidence" value="ECO:0007669"/>
    <property type="project" value="UniProtKB-KW"/>
</dbReference>
<feature type="region of interest" description="Disordered" evidence="8">
    <location>
        <begin position="181"/>
        <end position="262"/>
    </location>
</feature>
<evidence type="ECO:0000256" key="1">
    <source>
        <dbReference type="ARBA" id="ARBA00004604"/>
    </source>
</evidence>
<dbReference type="InterPro" id="IPR057776">
    <property type="entry name" value="UTP23_sensor"/>
</dbReference>
<proteinExistence type="inferred from homology"/>
<feature type="domain" description="UTP23 sensor motif region" evidence="9">
    <location>
        <begin position="190"/>
        <end position="209"/>
    </location>
</feature>
<evidence type="ECO:0000256" key="3">
    <source>
        <dbReference type="ARBA" id="ARBA00022552"/>
    </source>
</evidence>
<dbReference type="FunFam" id="3.40.50.1010:FF:000006">
    <property type="entry name" value="rRNA-processing protein UTP23 homolog"/>
    <property type="match status" value="1"/>
</dbReference>
<dbReference type="AlphaFoldDB" id="A0A182W6L2"/>
<dbReference type="Pfam" id="PF24779">
    <property type="entry name" value="UTP23_sensor"/>
    <property type="match status" value="1"/>
</dbReference>
<dbReference type="STRING" id="112268.A0A182W6L2"/>
<evidence type="ECO:0000313" key="11">
    <source>
        <dbReference type="Proteomes" id="UP000075920"/>
    </source>
</evidence>
<evidence type="ECO:0000256" key="6">
    <source>
        <dbReference type="ARBA" id="ARBA00038503"/>
    </source>
</evidence>
<dbReference type="InterPro" id="IPR006984">
    <property type="entry name" value="Fcf1/UTP23"/>
</dbReference>
<evidence type="ECO:0000256" key="2">
    <source>
        <dbReference type="ARBA" id="ARBA00022517"/>
    </source>
</evidence>
<dbReference type="Pfam" id="PF04900">
    <property type="entry name" value="Fcf1"/>
    <property type="match status" value="1"/>
</dbReference>
<dbReference type="VEuPathDB" id="VectorBase:AMIN005977"/>
<sequence>MRVTKHKKTRKYMSFYINNFGFREPLLVLIDGSFCHAAYKVRLQIEEQLKKYFQCEVKPIVTACIITETDNLGPAFIGTSQLLKKFLVHRCGHEKRPVDGAACIKSMTKTSHYIVATQDRALQEWVRCNPGIPLFYLHNAFVPTLVQPSEVHREAAAIGQKNRVGIRELDQTTIQALKVKEGIVPETPKQKKPRKPKNPNPLSCKKSKKKKNDTNGKSKSDGNPEAVSGGIAKKKSRKRIKLPKHVLEHLKTSAGVKNKDSN</sequence>
<dbReference type="Proteomes" id="UP000075920">
    <property type="component" value="Unassembled WGS sequence"/>
</dbReference>
<keyword evidence="2" id="KW-0690">Ribosome biogenesis</keyword>
<evidence type="ECO:0000259" key="9">
    <source>
        <dbReference type="Pfam" id="PF24779"/>
    </source>
</evidence>
<evidence type="ECO:0000256" key="5">
    <source>
        <dbReference type="ARBA" id="ARBA00037300"/>
    </source>
</evidence>
<comment type="similarity">
    <text evidence="6">Belongs to the UTP23/FCF1 family. UTP23 subfamily.</text>
</comment>
<evidence type="ECO:0000256" key="7">
    <source>
        <dbReference type="ARBA" id="ARBA00071400"/>
    </source>
</evidence>
<evidence type="ECO:0000256" key="8">
    <source>
        <dbReference type="SAM" id="MobiDB-lite"/>
    </source>
</evidence>
<keyword evidence="11" id="KW-1185">Reference proteome</keyword>
<reference evidence="11" key="1">
    <citation type="submission" date="2013-03" db="EMBL/GenBank/DDBJ databases">
        <title>The Genome Sequence of Anopheles minimus MINIMUS1.</title>
        <authorList>
            <consortium name="The Broad Institute Genomics Platform"/>
            <person name="Neafsey D.E."/>
            <person name="Walton C."/>
            <person name="Walker B."/>
            <person name="Young S.K."/>
            <person name="Zeng Q."/>
            <person name="Gargeya S."/>
            <person name="Fitzgerald M."/>
            <person name="Haas B."/>
            <person name="Abouelleil A."/>
            <person name="Allen A.W."/>
            <person name="Alvarado L."/>
            <person name="Arachchi H.M."/>
            <person name="Berlin A.M."/>
            <person name="Chapman S.B."/>
            <person name="Gainer-Dewar J."/>
            <person name="Goldberg J."/>
            <person name="Griggs A."/>
            <person name="Gujja S."/>
            <person name="Hansen M."/>
            <person name="Howarth C."/>
            <person name="Imamovic A."/>
            <person name="Ireland A."/>
            <person name="Larimer J."/>
            <person name="McCowan C."/>
            <person name="Murphy C."/>
            <person name="Pearson M."/>
            <person name="Poon T.W."/>
            <person name="Priest M."/>
            <person name="Roberts A."/>
            <person name="Saif S."/>
            <person name="Shea T."/>
            <person name="Sisk P."/>
            <person name="Sykes S."/>
            <person name="Wortman J."/>
            <person name="Nusbaum C."/>
            <person name="Birren B."/>
        </authorList>
    </citation>
    <scope>NUCLEOTIDE SEQUENCE [LARGE SCALE GENOMIC DNA]</scope>
    <source>
        <strain evidence="11">MINIMUS1</strain>
    </source>
</reference>
<evidence type="ECO:0000313" key="10">
    <source>
        <dbReference type="EnsemblMetazoa" id="AMIN005977-PA"/>
    </source>
</evidence>
<reference evidence="10" key="2">
    <citation type="submission" date="2020-05" db="UniProtKB">
        <authorList>
            <consortium name="EnsemblMetazoa"/>
        </authorList>
    </citation>
    <scope>IDENTIFICATION</scope>
    <source>
        <strain evidence="10">MINIMUS1</strain>
    </source>
</reference>